<proteinExistence type="predicted"/>
<accession>A0ABD5CC73</accession>
<protein>
    <submittedName>
        <fullName evidence="1">Uncharacterized protein</fullName>
    </submittedName>
</protein>
<dbReference type="Proteomes" id="UP001245184">
    <property type="component" value="Unassembled WGS sequence"/>
</dbReference>
<dbReference type="EMBL" id="JAVIZN010000002">
    <property type="protein sequence ID" value="MDR6202518.1"/>
    <property type="molecule type" value="Genomic_DNA"/>
</dbReference>
<name>A0ABD5CC73_9BURK</name>
<evidence type="ECO:0000313" key="2">
    <source>
        <dbReference type="Proteomes" id="UP001245184"/>
    </source>
</evidence>
<evidence type="ECO:0000313" key="1">
    <source>
        <dbReference type="EMBL" id="MDR6202518.1"/>
    </source>
</evidence>
<dbReference type="AlphaFoldDB" id="A0ABD5CC73"/>
<comment type="caution">
    <text evidence="1">The sequence shown here is derived from an EMBL/GenBank/DDBJ whole genome shotgun (WGS) entry which is preliminary data.</text>
</comment>
<gene>
    <name evidence="1" type="ORF">QF025_001238</name>
</gene>
<sequence length="130" mass="13975">MTYSCSDFADDVINRLVDIGALDATQIPENDPQAQVGLALATITALQRGPLAARFANEVLNAVESLCAVAEQHGVHALADLFYLQTAILEGMQVQFDSKAAPISEFVRTLPSASGWSRYIQFESRACLSG</sequence>
<reference evidence="1 2" key="1">
    <citation type="submission" date="2023-08" db="EMBL/GenBank/DDBJ databases">
        <title>Genome sequencing of plant associated microbes to promote plant fitness in Sorghum bicolor and Oryza sativa.</title>
        <authorList>
            <person name="Coleman-Derr D."/>
        </authorList>
    </citation>
    <scope>NUCLEOTIDE SEQUENCE [LARGE SCALE GENOMIC DNA]</scope>
    <source>
        <strain evidence="1 2">SLBN-33</strain>
    </source>
</reference>
<dbReference type="RefSeq" id="WP_310030684.1">
    <property type="nucleotide sequence ID" value="NZ_JAVIZN010000002.1"/>
</dbReference>
<organism evidence="1 2">
    <name type="scientific">Paraburkholderia graminis</name>
    <dbReference type="NCBI Taxonomy" id="60548"/>
    <lineage>
        <taxon>Bacteria</taxon>
        <taxon>Pseudomonadati</taxon>
        <taxon>Pseudomonadota</taxon>
        <taxon>Betaproteobacteria</taxon>
        <taxon>Burkholderiales</taxon>
        <taxon>Burkholderiaceae</taxon>
        <taxon>Paraburkholderia</taxon>
    </lineage>
</organism>